<sequence length="71" mass="8189">MVRFFQVAVVDVSSKQTVRILMDSITTLVASLCFRRYEFCQLEISSDEKIFTNFEIFKPSSALNRKIISSC</sequence>
<dbReference type="Proteomes" id="UP000006729">
    <property type="component" value="Chromosome 5"/>
</dbReference>
<dbReference type="InParanoid" id="A0A2K2AC89"/>
<reference evidence="1 2" key="1">
    <citation type="journal article" date="2006" name="Science">
        <title>The genome of black cottonwood, Populus trichocarpa (Torr. &amp; Gray).</title>
        <authorList>
            <person name="Tuskan G.A."/>
            <person name="Difazio S."/>
            <person name="Jansson S."/>
            <person name="Bohlmann J."/>
            <person name="Grigoriev I."/>
            <person name="Hellsten U."/>
            <person name="Putnam N."/>
            <person name="Ralph S."/>
            <person name="Rombauts S."/>
            <person name="Salamov A."/>
            <person name="Schein J."/>
            <person name="Sterck L."/>
            <person name="Aerts A."/>
            <person name="Bhalerao R.R."/>
            <person name="Bhalerao R.P."/>
            <person name="Blaudez D."/>
            <person name="Boerjan W."/>
            <person name="Brun A."/>
            <person name="Brunner A."/>
            <person name="Busov V."/>
            <person name="Campbell M."/>
            <person name="Carlson J."/>
            <person name="Chalot M."/>
            <person name="Chapman J."/>
            <person name="Chen G.L."/>
            <person name="Cooper D."/>
            <person name="Coutinho P.M."/>
            <person name="Couturier J."/>
            <person name="Covert S."/>
            <person name="Cronk Q."/>
            <person name="Cunningham R."/>
            <person name="Davis J."/>
            <person name="Degroeve S."/>
            <person name="Dejardin A."/>
            <person name="Depamphilis C."/>
            <person name="Detter J."/>
            <person name="Dirks B."/>
            <person name="Dubchak I."/>
            <person name="Duplessis S."/>
            <person name="Ehlting J."/>
            <person name="Ellis B."/>
            <person name="Gendler K."/>
            <person name="Goodstein D."/>
            <person name="Gribskov M."/>
            <person name="Grimwood J."/>
            <person name="Groover A."/>
            <person name="Gunter L."/>
            <person name="Hamberger B."/>
            <person name="Heinze B."/>
            <person name="Helariutta Y."/>
            <person name="Henrissat B."/>
            <person name="Holligan D."/>
            <person name="Holt R."/>
            <person name="Huang W."/>
            <person name="Islam-Faridi N."/>
            <person name="Jones S."/>
            <person name="Jones-Rhoades M."/>
            <person name="Jorgensen R."/>
            <person name="Joshi C."/>
            <person name="Kangasjarvi J."/>
            <person name="Karlsson J."/>
            <person name="Kelleher C."/>
            <person name="Kirkpatrick R."/>
            <person name="Kirst M."/>
            <person name="Kohler A."/>
            <person name="Kalluri U."/>
            <person name="Larimer F."/>
            <person name="Leebens-Mack J."/>
            <person name="Leple J.C."/>
            <person name="Locascio P."/>
            <person name="Lou Y."/>
            <person name="Lucas S."/>
            <person name="Martin F."/>
            <person name="Montanini B."/>
            <person name="Napoli C."/>
            <person name="Nelson D.R."/>
            <person name="Nelson C."/>
            <person name="Nieminen K."/>
            <person name="Nilsson O."/>
            <person name="Pereda V."/>
            <person name="Peter G."/>
            <person name="Philippe R."/>
            <person name="Pilate G."/>
            <person name="Poliakov A."/>
            <person name="Razumovskaya J."/>
            <person name="Richardson P."/>
            <person name="Rinaldi C."/>
            <person name="Ritland K."/>
            <person name="Rouze P."/>
            <person name="Ryaboy D."/>
            <person name="Schmutz J."/>
            <person name="Schrader J."/>
            <person name="Segerman B."/>
            <person name="Shin H."/>
            <person name="Siddiqui A."/>
            <person name="Sterky F."/>
            <person name="Terry A."/>
            <person name="Tsai C.J."/>
            <person name="Uberbacher E."/>
            <person name="Unneberg P."/>
            <person name="Vahala J."/>
            <person name="Wall K."/>
            <person name="Wessler S."/>
            <person name="Yang G."/>
            <person name="Yin T."/>
            <person name="Douglas C."/>
            <person name="Marra M."/>
            <person name="Sandberg G."/>
            <person name="Van de Peer Y."/>
            <person name="Rokhsar D."/>
        </authorList>
    </citation>
    <scope>NUCLEOTIDE SEQUENCE [LARGE SCALE GENOMIC DNA]</scope>
    <source>
        <strain evidence="2">cv. Nisqually</strain>
    </source>
</reference>
<dbReference type="EMBL" id="CM009294">
    <property type="protein sequence ID" value="PNT35127.1"/>
    <property type="molecule type" value="Genomic_DNA"/>
</dbReference>
<protein>
    <submittedName>
        <fullName evidence="1">Uncharacterized protein</fullName>
    </submittedName>
</protein>
<accession>A0A2K2AC89</accession>
<proteinExistence type="predicted"/>
<evidence type="ECO:0000313" key="2">
    <source>
        <dbReference type="Proteomes" id="UP000006729"/>
    </source>
</evidence>
<organism evidence="1 2">
    <name type="scientific">Populus trichocarpa</name>
    <name type="common">Western balsam poplar</name>
    <name type="synonym">Populus balsamifera subsp. trichocarpa</name>
    <dbReference type="NCBI Taxonomy" id="3694"/>
    <lineage>
        <taxon>Eukaryota</taxon>
        <taxon>Viridiplantae</taxon>
        <taxon>Streptophyta</taxon>
        <taxon>Embryophyta</taxon>
        <taxon>Tracheophyta</taxon>
        <taxon>Spermatophyta</taxon>
        <taxon>Magnoliopsida</taxon>
        <taxon>eudicotyledons</taxon>
        <taxon>Gunneridae</taxon>
        <taxon>Pentapetalae</taxon>
        <taxon>rosids</taxon>
        <taxon>fabids</taxon>
        <taxon>Malpighiales</taxon>
        <taxon>Salicaceae</taxon>
        <taxon>Saliceae</taxon>
        <taxon>Populus</taxon>
    </lineage>
</organism>
<keyword evidence="2" id="KW-1185">Reference proteome</keyword>
<evidence type="ECO:0000313" key="1">
    <source>
        <dbReference type="EMBL" id="PNT35127.1"/>
    </source>
</evidence>
<dbReference type="AlphaFoldDB" id="A0A2K2AC89"/>
<gene>
    <name evidence="1" type="ORF">POPTR_005G058100</name>
</gene>
<name>A0A2K2AC89_POPTR</name>